<evidence type="ECO:0000256" key="1">
    <source>
        <dbReference type="SAM" id="SignalP"/>
    </source>
</evidence>
<evidence type="ECO:0000313" key="3">
    <source>
        <dbReference type="Proteomes" id="UP001498771"/>
    </source>
</evidence>
<feature type="signal peptide" evidence="1">
    <location>
        <begin position="1"/>
        <end position="26"/>
    </location>
</feature>
<evidence type="ECO:0000313" key="2">
    <source>
        <dbReference type="EMBL" id="KAK7203715.1"/>
    </source>
</evidence>
<dbReference type="Proteomes" id="UP001498771">
    <property type="component" value="Unassembled WGS sequence"/>
</dbReference>
<dbReference type="RefSeq" id="XP_064766748.1">
    <property type="nucleotide sequence ID" value="XM_064915231.1"/>
</dbReference>
<dbReference type="GeneID" id="90040743"/>
<dbReference type="EMBL" id="JBBJBU010000010">
    <property type="protein sequence ID" value="KAK7203715.1"/>
    <property type="molecule type" value="Genomic_DNA"/>
</dbReference>
<sequence>MTGEATVRRHFRWLSILCELLTGVESLRGKRRLVVDDADCESFCTLSCASINRPIAHGRVQRCLIGCWQDILLSQHEQ</sequence>
<proteinExistence type="predicted"/>
<keyword evidence="1" id="KW-0732">Signal</keyword>
<accession>A0ABR1F1J4</accession>
<comment type="caution">
    <text evidence="2">The sequence shown here is derived from an EMBL/GenBank/DDBJ whole genome shotgun (WGS) entry which is preliminary data.</text>
</comment>
<feature type="chain" id="PRO_5047364120" description="Secreted protein" evidence="1">
    <location>
        <begin position="27"/>
        <end position="78"/>
    </location>
</feature>
<gene>
    <name evidence="2" type="ORF">BZA70DRAFT_58153</name>
</gene>
<evidence type="ECO:0008006" key="4">
    <source>
        <dbReference type="Google" id="ProtNLM"/>
    </source>
</evidence>
<protein>
    <recommendedName>
        <fullName evidence="4">Secreted protein</fullName>
    </recommendedName>
</protein>
<organism evidence="2 3">
    <name type="scientific">Myxozyma melibiosi</name>
    <dbReference type="NCBI Taxonomy" id="54550"/>
    <lineage>
        <taxon>Eukaryota</taxon>
        <taxon>Fungi</taxon>
        <taxon>Dikarya</taxon>
        <taxon>Ascomycota</taxon>
        <taxon>Saccharomycotina</taxon>
        <taxon>Lipomycetes</taxon>
        <taxon>Lipomycetales</taxon>
        <taxon>Lipomycetaceae</taxon>
        <taxon>Myxozyma</taxon>
    </lineage>
</organism>
<reference evidence="2 3" key="1">
    <citation type="submission" date="2024-03" db="EMBL/GenBank/DDBJ databases">
        <title>Genome-scale model development and genomic sequencing of the oleaginous clade Lipomyces.</title>
        <authorList>
            <consortium name="Lawrence Berkeley National Laboratory"/>
            <person name="Czajka J.J."/>
            <person name="Han Y."/>
            <person name="Kim J."/>
            <person name="Mondo S.J."/>
            <person name="Hofstad B.A."/>
            <person name="Robles A."/>
            <person name="Haridas S."/>
            <person name="Riley R."/>
            <person name="LaButti K."/>
            <person name="Pangilinan J."/>
            <person name="Andreopoulos W."/>
            <person name="Lipzen A."/>
            <person name="Yan J."/>
            <person name="Wang M."/>
            <person name="Ng V."/>
            <person name="Grigoriev I.V."/>
            <person name="Spatafora J.W."/>
            <person name="Magnuson J.K."/>
            <person name="Baker S.E."/>
            <person name="Pomraning K.R."/>
        </authorList>
    </citation>
    <scope>NUCLEOTIDE SEQUENCE [LARGE SCALE GENOMIC DNA]</scope>
    <source>
        <strain evidence="2 3">Phaff 52-87</strain>
    </source>
</reference>
<name>A0ABR1F1J4_9ASCO</name>
<keyword evidence="3" id="KW-1185">Reference proteome</keyword>